<dbReference type="GO" id="GO:0005737">
    <property type="term" value="C:cytoplasm"/>
    <property type="evidence" value="ECO:0007669"/>
    <property type="project" value="TreeGrafter"/>
</dbReference>
<dbReference type="Proteomes" id="UP000649829">
    <property type="component" value="Unassembled WGS sequence"/>
</dbReference>
<evidence type="ECO:0000259" key="2">
    <source>
        <dbReference type="Pfam" id="PF01266"/>
    </source>
</evidence>
<proteinExistence type="predicted"/>
<dbReference type="SUPFAM" id="SSF51905">
    <property type="entry name" value="FAD/NAD(P)-binding domain"/>
    <property type="match status" value="1"/>
</dbReference>
<sequence>MTGLGNLWTDSAAERIETDPLGADTQADLCVIGGGFTGCSAALHAAQAGARVILIEAETVGHGGSGRNVGLVNAGLWTPPETIAEILKDQAEAFSGKLAAAPALVFDLIARHQMSCEPVQNGTLHLAHNAAGLRDIADRHRQLSAQGAPVRLLDAEETRQRLGSGVYRGALLDGRAGTIQPLGYVRGLARAAIAAGARIHERTPASGVVHEDGAWRIRTPGGTIRAGALILATNAYHRPLDGPGVPPVVGVNFFQAATPPLGPEAAGILPGGEGCWDTGLVMTSVRRDRAGRVILGAFGALDGAGRDIHIGWARRKLAALFPALREVPFEHAWSGRIAMTGDHLPRILRLGPAGYAAFGYSGRGIGPGTLFGKAMAEALTGAGEAALPLRPVEAHRDRFTAIRGAWIETGATLVHATGARV</sequence>
<keyword evidence="1" id="KW-0560">Oxidoreductase</keyword>
<organism evidence="3 4">
    <name type="scientific">Pseudooceanicola nanhaiensis</name>
    <dbReference type="NCBI Taxonomy" id="375761"/>
    <lineage>
        <taxon>Bacteria</taxon>
        <taxon>Pseudomonadati</taxon>
        <taxon>Pseudomonadota</taxon>
        <taxon>Alphaproteobacteria</taxon>
        <taxon>Rhodobacterales</taxon>
        <taxon>Paracoccaceae</taxon>
        <taxon>Pseudooceanicola</taxon>
    </lineage>
</organism>
<feature type="domain" description="FAD dependent oxidoreductase" evidence="2">
    <location>
        <begin position="28"/>
        <end position="377"/>
    </location>
</feature>
<keyword evidence="4" id="KW-1185">Reference proteome</keyword>
<dbReference type="PRINTS" id="PR00411">
    <property type="entry name" value="PNDRDTASEI"/>
</dbReference>
<evidence type="ECO:0000313" key="4">
    <source>
        <dbReference type="Proteomes" id="UP000649829"/>
    </source>
</evidence>
<dbReference type="EMBL" id="BMLF01000002">
    <property type="protein sequence ID" value="GGM07481.1"/>
    <property type="molecule type" value="Genomic_DNA"/>
</dbReference>
<evidence type="ECO:0000256" key="1">
    <source>
        <dbReference type="ARBA" id="ARBA00023002"/>
    </source>
</evidence>
<evidence type="ECO:0000313" key="3">
    <source>
        <dbReference type="EMBL" id="GGM07481.1"/>
    </source>
</evidence>
<gene>
    <name evidence="3" type="primary">ordL</name>
    <name evidence="3" type="ORF">GCM10011534_31810</name>
</gene>
<dbReference type="Gene3D" id="3.50.50.60">
    <property type="entry name" value="FAD/NAD(P)-binding domain"/>
    <property type="match status" value="1"/>
</dbReference>
<reference evidence="3" key="1">
    <citation type="journal article" date="2014" name="Int. J. Syst. Evol. Microbiol.">
        <title>Complete genome sequence of Corynebacterium casei LMG S-19264T (=DSM 44701T), isolated from a smear-ripened cheese.</title>
        <authorList>
            <consortium name="US DOE Joint Genome Institute (JGI-PGF)"/>
            <person name="Walter F."/>
            <person name="Albersmeier A."/>
            <person name="Kalinowski J."/>
            <person name="Ruckert C."/>
        </authorList>
    </citation>
    <scope>NUCLEOTIDE SEQUENCE</scope>
    <source>
        <strain evidence="3">CGMCC 1.6293</strain>
    </source>
</reference>
<dbReference type="RefSeq" id="WP_028287035.1">
    <property type="nucleotide sequence ID" value="NZ_BMLF01000002.1"/>
</dbReference>
<accession>A0A917WIH5</accession>
<reference evidence="3" key="2">
    <citation type="submission" date="2020-09" db="EMBL/GenBank/DDBJ databases">
        <authorList>
            <person name="Sun Q."/>
            <person name="Zhou Y."/>
        </authorList>
    </citation>
    <scope>NUCLEOTIDE SEQUENCE</scope>
    <source>
        <strain evidence="3">CGMCC 1.6293</strain>
    </source>
</reference>
<dbReference type="AlphaFoldDB" id="A0A917WIH5"/>
<dbReference type="InterPro" id="IPR036188">
    <property type="entry name" value="FAD/NAD-bd_sf"/>
</dbReference>
<dbReference type="InterPro" id="IPR006076">
    <property type="entry name" value="FAD-dep_OxRdtase"/>
</dbReference>
<dbReference type="Pfam" id="PF01266">
    <property type="entry name" value="DAO"/>
    <property type="match status" value="1"/>
</dbReference>
<comment type="caution">
    <text evidence="3">The sequence shown here is derived from an EMBL/GenBank/DDBJ whole genome shotgun (WGS) entry which is preliminary data.</text>
</comment>
<dbReference type="Gene3D" id="3.30.9.10">
    <property type="entry name" value="D-Amino Acid Oxidase, subunit A, domain 2"/>
    <property type="match status" value="1"/>
</dbReference>
<dbReference type="PANTHER" id="PTHR13847">
    <property type="entry name" value="SARCOSINE DEHYDROGENASE-RELATED"/>
    <property type="match status" value="1"/>
</dbReference>
<dbReference type="GO" id="GO:0016491">
    <property type="term" value="F:oxidoreductase activity"/>
    <property type="evidence" value="ECO:0007669"/>
    <property type="project" value="UniProtKB-KW"/>
</dbReference>
<dbReference type="PANTHER" id="PTHR13847:SF275">
    <property type="entry name" value="GAMMA-GLUTAMYLPUTRESCINE OXIDOREDUCTASE"/>
    <property type="match status" value="1"/>
</dbReference>
<name>A0A917WIH5_9RHOB</name>
<protein>
    <submittedName>
        <fullName evidence="3">Oxidoreductase</fullName>
    </submittedName>
</protein>